<dbReference type="GO" id="GO:0003700">
    <property type="term" value="F:DNA-binding transcription factor activity"/>
    <property type="evidence" value="ECO:0007669"/>
    <property type="project" value="InterPro"/>
</dbReference>
<dbReference type="CDD" id="cd00090">
    <property type="entry name" value="HTH_ARSR"/>
    <property type="match status" value="1"/>
</dbReference>
<dbReference type="InterPro" id="IPR051922">
    <property type="entry name" value="Bact_Sporulation_Assoc"/>
</dbReference>
<dbReference type="Gene3D" id="1.10.10.10">
    <property type="entry name" value="Winged helix-like DNA-binding domain superfamily/Winged helix DNA-binding domain"/>
    <property type="match status" value="1"/>
</dbReference>
<dbReference type="OrthoDB" id="85590at2157"/>
<protein>
    <recommendedName>
        <fullName evidence="1">HTH arsR-type domain-containing protein</fullName>
    </recommendedName>
</protein>
<dbReference type="RefSeq" id="WP_011011604.1">
    <property type="nucleotide sequence ID" value="NC_003413.1"/>
</dbReference>
<name>A0A5C0XTW7_PYRFU</name>
<dbReference type="InterPro" id="IPR011991">
    <property type="entry name" value="ArsR-like_HTH"/>
</dbReference>
<accession>A0A5C0XTW7</accession>
<dbReference type="InterPro" id="IPR055767">
    <property type="entry name" value="DUF7343"/>
</dbReference>
<dbReference type="GeneID" id="41712288"/>
<evidence type="ECO:0000313" key="3">
    <source>
        <dbReference type="Proteomes" id="UP000324354"/>
    </source>
</evidence>
<evidence type="ECO:0000313" key="2">
    <source>
        <dbReference type="EMBL" id="QEK78200.1"/>
    </source>
</evidence>
<organism evidence="2 3">
    <name type="scientific">Pyrococcus furiosus (strain ATCC 43587 / DSM 3638 / JCM 8422 / Vc1)</name>
    <dbReference type="NCBI Taxonomy" id="186497"/>
    <lineage>
        <taxon>Archaea</taxon>
        <taxon>Methanobacteriati</taxon>
        <taxon>Methanobacteriota</taxon>
        <taxon>Thermococci</taxon>
        <taxon>Thermococcales</taxon>
        <taxon>Thermococcaceae</taxon>
        <taxon>Pyrococcus</taxon>
    </lineage>
</organism>
<dbReference type="AlphaFoldDB" id="A0A5C0XTW7"/>
<dbReference type="EMBL" id="CP023154">
    <property type="protein sequence ID" value="QEK78200.1"/>
    <property type="molecule type" value="Genomic_DNA"/>
</dbReference>
<dbReference type="GeneID" id="13302297"/>
<reference evidence="2 3" key="1">
    <citation type="submission" date="2017-08" db="EMBL/GenBank/DDBJ databases">
        <title>Resequencing and Reannotation of the genome of Pyrococcus furiosus type strain DSM3638.</title>
        <authorList>
            <person name="Reichelt R.M."/>
            <person name="Bunk B."/>
        </authorList>
    </citation>
    <scope>NUCLEOTIDE SEQUENCE [LARGE SCALE GENOMIC DNA]</scope>
    <source>
        <strain evidence="2 3">DSM 3638</strain>
    </source>
</reference>
<proteinExistence type="predicted"/>
<dbReference type="InterPro" id="IPR036390">
    <property type="entry name" value="WH_DNA-bd_sf"/>
</dbReference>
<sequence length="333" mass="37553">MKKAIVFMTVISFLLLIPPVLGEEQPRYDLILVRNDELIDYLITLPYSHSFNIPILPINPKELNEVTKAQLYSYIQLGRTRLLIVGNVNAISLEVEKELENMGFIVTRIGGADRTETAEKLALHFYPNGSKTVILASALDYGSTLAAAELAVEYNYPLLLTWESQLSPSALRGLEELNAKIVVLVGFGINETVENTLKELGYETYWIGRSIEPPPFYTQTSTTPQPQESKYSFLKGVLITLVVSAPIFFYLGRKVRTQQNEILNLLNEKEKAVLRAILEHGGEIKQEDLPELVGYSRPTISKVIQELENKGLIKREKSGKTFVVKIERKIKLD</sequence>
<evidence type="ECO:0000259" key="1">
    <source>
        <dbReference type="PROSITE" id="PS50987"/>
    </source>
</evidence>
<dbReference type="Proteomes" id="UP000324354">
    <property type="component" value="Chromosome"/>
</dbReference>
<dbReference type="PANTHER" id="PTHR30032:SF4">
    <property type="entry name" value="AMIDASE ENHANCER"/>
    <property type="match status" value="1"/>
</dbReference>
<dbReference type="InterPro" id="IPR001845">
    <property type="entry name" value="HTH_ArsR_DNA-bd_dom"/>
</dbReference>
<dbReference type="InterPro" id="IPR036388">
    <property type="entry name" value="WH-like_DNA-bd_sf"/>
</dbReference>
<dbReference type="InterPro" id="IPR007253">
    <property type="entry name" value="Cell_wall-bd_2"/>
</dbReference>
<dbReference type="Pfam" id="PF24034">
    <property type="entry name" value="DUF7343"/>
    <property type="match status" value="1"/>
</dbReference>
<dbReference type="SUPFAM" id="SSF46785">
    <property type="entry name" value="Winged helix' DNA-binding domain"/>
    <property type="match status" value="1"/>
</dbReference>
<dbReference type="PROSITE" id="PS50987">
    <property type="entry name" value="HTH_ARSR_2"/>
    <property type="match status" value="1"/>
</dbReference>
<dbReference type="Pfam" id="PF04122">
    <property type="entry name" value="CW_binding_2"/>
    <property type="match status" value="1"/>
</dbReference>
<feature type="domain" description="HTH arsR-type" evidence="1">
    <location>
        <begin position="251"/>
        <end position="333"/>
    </location>
</feature>
<gene>
    <name evidence="2" type="ORF">PFDSM3638_02425</name>
</gene>
<dbReference type="PANTHER" id="PTHR30032">
    <property type="entry name" value="N-ACETYLMURAMOYL-L-ALANINE AMIDASE-RELATED"/>
    <property type="match status" value="1"/>
</dbReference>